<accession>A0A7V1PVU1</accession>
<evidence type="ECO:0000256" key="1">
    <source>
        <dbReference type="SAM" id="Coils"/>
    </source>
</evidence>
<dbReference type="InterPro" id="IPR036249">
    <property type="entry name" value="Thioredoxin-like_sf"/>
</dbReference>
<dbReference type="Proteomes" id="UP000886005">
    <property type="component" value="Unassembled WGS sequence"/>
</dbReference>
<dbReference type="Gene3D" id="1.50.10.20">
    <property type="match status" value="1"/>
</dbReference>
<dbReference type="PROSITE" id="PS51257">
    <property type="entry name" value="PROKAR_LIPOPROTEIN"/>
    <property type="match status" value="1"/>
</dbReference>
<dbReference type="PANTHER" id="PTHR42899:SF1">
    <property type="entry name" value="SPERMATOGENESIS-ASSOCIATED PROTEIN 20"/>
    <property type="match status" value="1"/>
</dbReference>
<feature type="coiled-coil region" evidence="1">
    <location>
        <begin position="174"/>
        <end position="201"/>
    </location>
</feature>
<proteinExistence type="predicted"/>
<dbReference type="InterPro" id="IPR024705">
    <property type="entry name" value="Ssp411"/>
</dbReference>
<organism evidence="3">
    <name type="scientific">Caldithrix abyssi</name>
    <dbReference type="NCBI Taxonomy" id="187145"/>
    <lineage>
        <taxon>Bacteria</taxon>
        <taxon>Pseudomonadati</taxon>
        <taxon>Calditrichota</taxon>
        <taxon>Calditrichia</taxon>
        <taxon>Calditrichales</taxon>
        <taxon>Calditrichaceae</taxon>
        <taxon>Caldithrix</taxon>
    </lineage>
</organism>
<protein>
    <submittedName>
        <fullName evidence="3">Thioredoxin domain-containing protein</fullName>
    </submittedName>
</protein>
<name>A0A7V1PVU1_CALAY</name>
<comment type="caution">
    <text evidence="3">The sequence shown here is derived from an EMBL/GenBank/DDBJ whole genome shotgun (WGS) entry which is preliminary data.</text>
</comment>
<keyword evidence="1" id="KW-0175">Coiled coil</keyword>
<sequence>MYRSLLILAVLLSLGACSDKNSVRDGRTEKEPLLNHLKNETSPYLLQHADNPVDWYPWGEEALERARTEDKPILLSIGYAACHWCHVMEHESFENEEIAALMNANFICIKVDREERPDLDQLYMTFVQMAAGSGGWPMTVFMTPEQKPYFGGTYFPPEDRYGRPGFKKLLTIMADVYHNRKDELARNINRLDEAFERMTRATRLSAGLPGYDVLEKSVRLLAEQYEPRFGGIGRAPKFPAVQVFDLFLHEYARTGEDSLLDMVTHTLRNMAHGGIYDQLGGGFARYSTDERWLVPHFEKMLYDNALLAPLYLDAFLITTDSFYLEVAEDILRFTANELTGPEGQFYSSLDADSEGGEGTFYIWSKEEIMQALGREEGALFCKYFGVSSMGNFEGRNILHVAVPADSLAEKYNMSPARLKDIINRGREKLLRLRAGRQRPALDDKALTAWNALMLSAYARVYQVTRKEAYAGVIRRNADFLLTHLYGDEGLKRSYKNGEARIDAFMEDYAYLIAALLDAYEALFDERWLQKALTLAEEVGEHFSDGSGGYYTTSAHGEQLYQRLRVEGDQSVPSPTGVMLKNNLRLYGFSGQALFLDEAEKTLKRYGQQFAANPYGYASYLTALDFYLQKPFEILLIADEDPPEIFLHEIFRTYIPNKLLMYREEGRATVLTPELLEGRRAVDGQATAYVCRDGACSLPVTHPAELAEMLRR</sequence>
<dbReference type="Pfam" id="PF03190">
    <property type="entry name" value="Thioredox_DsbH"/>
    <property type="match status" value="1"/>
</dbReference>
<dbReference type="Gene3D" id="3.40.30.10">
    <property type="entry name" value="Glutaredoxin"/>
    <property type="match status" value="1"/>
</dbReference>
<dbReference type="GO" id="GO:0005975">
    <property type="term" value="P:carbohydrate metabolic process"/>
    <property type="evidence" value="ECO:0007669"/>
    <property type="project" value="InterPro"/>
</dbReference>
<dbReference type="PIRSF" id="PIRSF006402">
    <property type="entry name" value="UCP006402_thioredoxin"/>
    <property type="match status" value="1"/>
</dbReference>
<dbReference type="SUPFAM" id="SSF48208">
    <property type="entry name" value="Six-hairpin glycosidases"/>
    <property type="match status" value="1"/>
</dbReference>
<dbReference type="PANTHER" id="PTHR42899">
    <property type="entry name" value="SPERMATOGENESIS-ASSOCIATED PROTEIN 20"/>
    <property type="match status" value="1"/>
</dbReference>
<evidence type="ECO:0000259" key="2">
    <source>
        <dbReference type="Pfam" id="PF03190"/>
    </source>
</evidence>
<dbReference type="InterPro" id="IPR008928">
    <property type="entry name" value="6-hairpin_glycosidase_sf"/>
</dbReference>
<dbReference type="CDD" id="cd02955">
    <property type="entry name" value="SSP411"/>
    <property type="match status" value="1"/>
</dbReference>
<dbReference type="SUPFAM" id="SSF52833">
    <property type="entry name" value="Thioredoxin-like"/>
    <property type="match status" value="1"/>
</dbReference>
<reference evidence="3" key="1">
    <citation type="journal article" date="2020" name="mSystems">
        <title>Genome- and Community-Level Interaction Insights into Carbon Utilization and Element Cycling Functions of Hydrothermarchaeota in Hydrothermal Sediment.</title>
        <authorList>
            <person name="Zhou Z."/>
            <person name="Liu Y."/>
            <person name="Xu W."/>
            <person name="Pan J."/>
            <person name="Luo Z.H."/>
            <person name="Li M."/>
        </authorList>
    </citation>
    <scope>NUCLEOTIDE SEQUENCE [LARGE SCALE GENOMIC DNA]</scope>
    <source>
        <strain evidence="3">HyVt-456</strain>
    </source>
</reference>
<evidence type="ECO:0000313" key="3">
    <source>
        <dbReference type="EMBL" id="HED10922.1"/>
    </source>
</evidence>
<gene>
    <name evidence="3" type="ORF">ENJ10_09560</name>
</gene>
<dbReference type="InterPro" id="IPR004879">
    <property type="entry name" value="Ssp411-like_TRX"/>
</dbReference>
<feature type="domain" description="Spermatogenesis-associated protein 20-like TRX" evidence="2">
    <location>
        <begin position="35"/>
        <end position="194"/>
    </location>
</feature>
<dbReference type="EMBL" id="DRLD01000262">
    <property type="protein sequence ID" value="HED10922.1"/>
    <property type="molecule type" value="Genomic_DNA"/>
</dbReference>
<dbReference type="AlphaFoldDB" id="A0A7V1PVU1"/>